<dbReference type="PANTHER" id="PTHR43727">
    <property type="entry name" value="DIAMINOPIMELATE DECARBOXYLASE"/>
    <property type="match status" value="1"/>
</dbReference>
<dbReference type="CDD" id="cd06828">
    <property type="entry name" value="PLPDE_III_DapDC"/>
    <property type="match status" value="1"/>
</dbReference>
<keyword evidence="3 5" id="KW-0663">Pyridoxal phosphate</keyword>
<dbReference type="PRINTS" id="PR01181">
    <property type="entry name" value="DAPDCRBXLASE"/>
</dbReference>
<reference evidence="7" key="1">
    <citation type="journal article" date="2021" name="PeerJ">
        <title>Extensive microbial diversity within the chicken gut microbiome revealed by metagenomics and culture.</title>
        <authorList>
            <person name="Gilroy R."/>
            <person name="Ravi A."/>
            <person name="Getino M."/>
            <person name="Pursley I."/>
            <person name="Horton D.L."/>
            <person name="Alikhan N.F."/>
            <person name="Baker D."/>
            <person name="Gharbi K."/>
            <person name="Hall N."/>
            <person name="Watson M."/>
            <person name="Adriaenssens E.M."/>
            <person name="Foster-Nyarko E."/>
            <person name="Jarju S."/>
            <person name="Secka A."/>
            <person name="Antonio M."/>
            <person name="Oren A."/>
            <person name="Chaudhuri R.R."/>
            <person name="La Ragione R."/>
            <person name="Hildebrand F."/>
            <person name="Pallen M.J."/>
        </authorList>
    </citation>
    <scope>NUCLEOTIDE SEQUENCE</scope>
    <source>
        <strain evidence="7">1068</strain>
    </source>
</reference>
<dbReference type="PANTHER" id="PTHR43727:SF2">
    <property type="entry name" value="GROUP IV DECARBOXYLASE"/>
    <property type="match status" value="1"/>
</dbReference>
<evidence type="ECO:0000256" key="5">
    <source>
        <dbReference type="PIRSR" id="PIRSR600183-50"/>
    </source>
</evidence>
<evidence type="ECO:0000256" key="1">
    <source>
        <dbReference type="ARBA" id="ARBA00001933"/>
    </source>
</evidence>
<reference evidence="7" key="2">
    <citation type="submission" date="2021-04" db="EMBL/GenBank/DDBJ databases">
        <authorList>
            <person name="Gilroy R."/>
        </authorList>
    </citation>
    <scope>NUCLEOTIDE SEQUENCE</scope>
    <source>
        <strain evidence="7">1068</strain>
    </source>
</reference>
<dbReference type="Proteomes" id="UP000824056">
    <property type="component" value="Unassembled WGS sequence"/>
</dbReference>
<evidence type="ECO:0000313" key="8">
    <source>
        <dbReference type="Proteomes" id="UP000824056"/>
    </source>
</evidence>
<comment type="caution">
    <text evidence="7">The sequence shown here is derived from an EMBL/GenBank/DDBJ whole genome shotgun (WGS) entry which is preliminary data.</text>
</comment>
<comment type="cofactor">
    <cofactor evidence="1 5">
        <name>pyridoxal 5'-phosphate</name>
        <dbReference type="ChEBI" id="CHEBI:597326"/>
    </cofactor>
</comment>
<dbReference type="InterPro" id="IPR002986">
    <property type="entry name" value="DAP_deCOOHase_LysA"/>
</dbReference>
<evidence type="ECO:0000256" key="3">
    <source>
        <dbReference type="ARBA" id="ARBA00022898"/>
    </source>
</evidence>
<dbReference type="GO" id="GO:0009089">
    <property type="term" value="P:lysine biosynthetic process via diaminopimelate"/>
    <property type="evidence" value="ECO:0007669"/>
    <property type="project" value="InterPro"/>
</dbReference>
<feature type="domain" description="Orn/DAP/Arg decarboxylase 2 N-terminal" evidence="6">
    <location>
        <begin position="31"/>
        <end position="279"/>
    </location>
</feature>
<gene>
    <name evidence="7" type="ORF">H9809_04265</name>
</gene>
<dbReference type="Gene3D" id="2.40.37.10">
    <property type="entry name" value="Lyase, Ornithine Decarboxylase, Chain A, domain 1"/>
    <property type="match status" value="1"/>
</dbReference>
<dbReference type="Gene3D" id="3.20.20.10">
    <property type="entry name" value="Alanine racemase"/>
    <property type="match status" value="1"/>
</dbReference>
<dbReference type="InterPro" id="IPR009006">
    <property type="entry name" value="Ala_racemase/Decarboxylase_C"/>
</dbReference>
<keyword evidence="2" id="KW-0210">Decarboxylase</keyword>
<dbReference type="Pfam" id="PF02784">
    <property type="entry name" value="Orn_Arg_deC_N"/>
    <property type="match status" value="1"/>
</dbReference>
<dbReference type="PRINTS" id="PR01179">
    <property type="entry name" value="ODADCRBXLASE"/>
</dbReference>
<name>A0A9D2JRN8_9FIRM</name>
<sequence length="425" mass="47931">MDKRPFVTKEQLDEIVKQYPTPFHLYDEKGIRENAKAMKEAFSWNKGFKEYFAVKANPNPFLIQILKEYGFGCDCSSYTELMLSKALGCTGDDIMFSSNDTPAQEFQYAYEMGAIINLDDITHIEFLEKAIGCIPKKISCRFNPGGIFEVSNGIMDNPGDAKYGMTREQIFQAFRILKEKGAEEFGIHAFLASNTVTNEYYPLLAKQLFELAVELQKETGAKVSFINLSGGVGIPYTPDQEPNDIRVIGEKVRQVYQEVLTAAGMGDVAIYSELGRFMMGPYGCLVTKAIHEKHTYKEYIGVDACAVNLMRPAMYGAYHHITVMGKEEESCDYKYDVTGSLCENNDKFAIDRMLPKIDKGDLLVIHDTGAHGFAMGYNYNGKLKSAEILLKEDGSFQLIRRAETPKDYFATLDCFDIYNKLDCNK</sequence>
<dbReference type="InterPro" id="IPR022644">
    <property type="entry name" value="De-COase2_N"/>
</dbReference>
<feature type="modified residue" description="N6-(pyridoxal phosphate)lysine" evidence="5">
    <location>
        <position position="55"/>
    </location>
</feature>
<protein>
    <submittedName>
        <fullName evidence="7">Diaminopimelate decarboxylase</fullName>
    </submittedName>
</protein>
<proteinExistence type="predicted"/>
<organism evidence="7 8">
    <name type="scientific">Candidatus Blautia pullicola</name>
    <dbReference type="NCBI Taxonomy" id="2838498"/>
    <lineage>
        <taxon>Bacteria</taxon>
        <taxon>Bacillati</taxon>
        <taxon>Bacillota</taxon>
        <taxon>Clostridia</taxon>
        <taxon>Lachnospirales</taxon>
        <taxon>Lachnospiraceae</taxon>
        <taxon>Blautia</taxon>
    </lineage>
</organism>
<feature type="active site" description="Proton donor" evidence="5">
    <location>
        <position position="342"/>
    </location>
</feature>
<accession>A0A9D2JRN8</accession>
<dbReference type="SUPFAM" id="SSF51419">
    <property type="entry name" value="PLP-binding barrel"/>
    <property type="match status" value="1"/>
</dbReference>
<dbReference type="SUPFAM" id="SSF50621">
    <property type="entry name" value="Alanine racemase C-terminal domain-like"/>
    <property type="match status" value="1"/>
</dbReference>
<dbReference type="EMBL" id="DXBG01000103">
    <property type="protein sequence ID" value="HIZ65105.1"/>
    <property type="molecule type" value="Genomic_DNA"/>
</dbReference>
<evidence type="ECO:0000313" key="7">
    <source>
        <dbReference type="EMBL" id="HIZ65105.1"/>
    </source>
</evidence>
<dbReference type="GO" id="GO:0008836">
    <property type="term" value="F:diaminopimelate decarboxylase activity"/>
    <property type="evidence" value="ECO:0007669"/>
    <property type="project" value="InterPro"/>
</dbReference>
<dbReference type="InterPro" id="IPR029066">
    <property type="entry name" value="PLP-binding_barrel"/>
</dbReference>
<keyword evidence="4" id="KW-0456">Lyase</keyword>
<dbReference type="PROSITE" id="PS00878">
    <property type="entry name" value="ODR_DC_2_1"/>
    <property type="match status" value="1"/>
</dbReference>
<dbReference type="AlphaFoldDB" id="A0A9D2JRN8"/>
<dbReference type="InterPro" id="IPR022653">
    <property type="entry name" value="De-COase2_pyr-phos_BS"/>
</dbReference>
<evidence type="ECO:0000256" key="2">
    <source>
        <dbReference type="ARBA" id="ARBA00022793"/>
    </source>
</evidence>
<evidence type="ECO:0000256" key="4">
    <source>
        <dbReference type="ARBA" id="ARBA00023239"/>
    </source>
</evidence>
<dbReference type="InterPro" id="IPR000183">
    <property type="entry name" value="Orn/DAP/Arg_de-COase"/>
</dbReference>
<evidence type="ECO:0000259" key="6">
    <source>
        <dbReference type="Pfam" id="PF02784"/>
    </source>
</evidence>
<dbReference type="FunFam" id="3.20.20.10:FF:000003">
    <property type="entry name" value="Diaminopimelate decarboxylase"/>
    <property type="match status" value="1"/>
</dbReference>